<dbReference type="Proteomes" id="UP000800097">
    <property type="component" value="Unassembled WGS sequence"/>
</dbReference>
<accession>A0A6A6JUE0</accession>
<evidence type="ECO:0000256" key="6">
    <source>
        <dbReference type="ARBA" id="ARBA00023033"/>
    </source>
</evidence>
<dbReference type="PRINTS" id="PR00385">
    <property type="entry name" value="P450"/>
</dbReference>
<evidence type="ECO:0000256" key="5">
    <source>
        <dbReference type="ARBA" id="ARBA00023004"/>
    </source>
</evidence>
<comment type="similarity">
    <text evidence="2 8">Belongs to the cytochrome P450 family.</text>
</comment>
<dbReference type="Gene3D" id="1.10.630.10">
    <property type="entry name" value="Cytochrome P450"/>
    <property type="match status" value="1"/>
</dbReference>
<dbReference type="InterPro" id="IPR017972">
    <property type="entry name" value="Cyt_P450_CS"/>
</dbReference>
<dbReference type="InterPro" id="IPR050121">
    <property type="entry name" value="Cytochrome_P450_monoxygenase"/>
</dbReference>
<proteinExistence type="inferred from homology"/>
<evidence type="ECO:0000256" key="3">
    <source>
        <dbReference type="ARBA" id="ARBA00022723"/>
    </source>
</evidence>
<dbReference type="RefSeq" id="XP_033657769.1">
    <property type="nucleotide sequence ID" value="XM_033800118.1"/>
</dbReference>
<dbReference type="OrthoDB" id="3945418at2759"/>
<organism evidence="9 10">
    <name type="scientific">Westerdykella ornata</name>
    <dbReference type="NCBI Taxonomy" id="318751"/>
    <lineage>
        <taxon>Eukaryota</taxon>
        <taxon>Fungi</taxon>
        <taxon>Dikarya</taxon>
        <taxon>Ascomycota</taxon>
        <taxon>Pezizomycotina</taxon>
        <taxon>Dothideomycetes</taxon>
        <taxon>Pleosporomycetidae</taxon>
        <taxon>Pleosporales</taxon>
        <taxon>Sporormiaceae</taxon>
        <taxon>Westerdykella</taxon>
    </lineage>
</organism>
<feature type="binding site" description="axial binding residue" evidence="7">
    <location>
        <position position="492"/>
    </location>
    <ligand>
        <name>heme</name>
        <dbReference type="ChEBI" id="CHEBI:30413"/>
    </ligand>
    <ligandPart>
        <name>Fe</name>
        <dbReference type="ChEBI" id="CHEBI:18248"/>
    </ligandPart>
</feature>
<sequence length="553" mass="62544">MFSIRVWEVRGWGAATFRTVLAYVFDPCGYSPSSPTYFPNTLPLATDRAKIGKLHLCDATRVCWAIGLGIYRLFFHPLAKFPGPKLAAATRLYEAYYDVAKNGQYTFKIAQLHSKYGPIVRISPHELHINDPSFYEKLYRQDGRWDKYSWSYDAFSAPYSSICTADHELHKRRRAAVSPFFSRAQVSKRQHIIKAAVDKLCARISEYADSGFAMNLGTAISALTGDVATVYIVGKSYNNLDRQDFNMAMTNVLRSSGAIWRVTKHIRWLGPTLKALPMSFIEKCGDDGARAFLAFLKEVTQITKDNISSHVSKELDASEDRTLIHCISRSHLPLKEKSFDRINDEVSTIMGAALETTAQTLRVILYYIYTDKEILHKLRAELSSASLTQADGLYLRELEQLPYLTAVLMEGLRLSPGLATRMARIAPDRSIYYEQWKIPAGTPVGMTTLLIHTDERAYSQPKRFDPERWMDPNARKKADKTFAPFSRGTRICLGMHLAWAELYMTTAALVQRFDFVLEGAGPKDVECVSDQFIIGTEDQSGIKAFVSEHEAQR</sequence>
<dbReference type="AlphaFoldDB" id="A0A6A6JUE0"/>
<keyword evidence="7 8" id="KW-0349">Heme</keyword>
<dbReference type="InterPro" id="IPR001128">
    <property type="entry name" value="Cyt_P450"/>
</dbReference>
<dbReference type="GO" id="GO:0020037">
    <property type="term" value="F:heme binding"/>
    <property type="evidence" value="ECO:0007669"/>
    <property type="project" value="InterPro"/>
</dbReference>
<dbReference type="GO" id="GO:0005506">
    <property type="term" value="F:iron ion binding"/>
    <property type="evidence" value="ECO:0007669"/>
    <property type="project" value="InterPro"/>
</dbReference>
<evidence type="ECO:0000256" key="2">
    <source>
        <dbReference type="ARBA" id="ARBA00010617"/>
    </source>
</evidence>
<evidence type="ECO:0000256" key="7">
    <source>
        <dbReference type="PIRSR" id="PIRSR602401-1"/>
    </source>
</evidence>
<keyword evidence="3 7" id="KW-0479">Metal-binding</keyword>
<dbReference type="SUPFAM" id="SSF48264">
    <property type="entry name" value="Cytochrome P450"/>
    <property type="match status" value="1"/>
</dbReference>
<dbReference type="GO" id="GO:0016705">
    <property type="term" value="F:oxidoreductase activity, acting on paired donors, with incorporation or reduction of molecular oxygen"/>
    <property type="evidence" value="ECO:0007669"/>
    <property type="project" value="InterPro"/>
</dbReference>
<keyword evidence="6 8" id="KW-0503">Monooxygenase</keyword>
<evidence type="ECO:0000313" key="9">
    <source>
        <dbReference type="EMBL" id="KAF2280231.1"/>
    </source>
</evidence>
<dbReference type="GeneID" id="54553293"/>
<dbReference type="CDD" id="cd11062">
    <property type="entry name" value="CYP58-like"/>
    <property type="match status" value="1"/>
</dbReference>
<dbReference type="GO" id="GO:0004497">
    <property type="term" value="F:monooxygenase activity"/>
    <property type="evidence" value="ECO:0007669"/>
    <property type="project" value="UniProtKB-KW"/>
</dbReference>
<protein>
    <submittedName>
        <fullName evidence="9">Cytochrome P450</fullName>
    </submittedName>
</protein>
<dbReference type="InterPro" id="IPR036396">
    <property type="entry name" value="Cyt_P450_sf"/>
</dbReference>
<reference evidence="9" key="1">
    <citation type="journal article" date="2020" name="Stud. Mycol.">
        <title>101 Dothideomycetes genomes: a test case for predicting lifestyles and emergence of pathogens.</title>
        <authorList>
            <person name="Haridas S."/>
            <person name="Albert R."/>
            <person name="Binder M."/>
            <person name="Bloem J."/>
            <person name="Labutti K."/>
            <person name="Salamov A."/>
            <person name="Andreopoulos B."/>
            <person name="Baker S."/>
            <person name="Barry K."/>
            <person name="Bills G."/>
            <person name="Bluhm B."/>
            <person name="Cannon C."/>
            <person name="Castanera R."/>
            <person name="Culley D."/>
            <person name="Daum C."/>
            <person name="Ezra D."/>
            <person name="Gonzalez J."/>
            <person name="Henrissat B."/>
            <person name="Kuo A."/>
            <person name="Liang C."/>
            <person name="Lipzen A."/>
            <person name="Lutzoni F."/>
            <person name="Magnuson J."/>
            <person name="Mondo S."/>
            <person name="Nolan M."/>
            <person name="Ohm R."/>
            <person name="Pangilinan J."/>
            <person name="Park H.-J."/>
            <person name="Ramirez L."/>
            <person name="Alfaro M."/>
            <person name="Sun H."/>
            <person name="Tritt A."/>
            <person name="Yoshinaga Y."/>
            <person name="Zwiers L.-H."/>
            <person name="Turgeon B."/>
            <person name="Goodwin S."/>
            <person name="Spatafora J."/>
            <person name="Crous P."/>
            <person name="Grigoriev I."/>
        </authorList>
    </citation>
    <scope>NUCLEOTIDE SEQUENCE</scope>
    <source>
        <strain evidence="9">CBS 379.55</strain>
    </source>
</reference>
<evidence type="ECO:0000256" key="1">
    <source>
        <dbReference type="ARBA" id="ARBA00001971"/>
    </source>
</evidence>
<dbReference type="InterPro" id="IPR002401">
    <property type="entry name" value="Cyt_P450_E_grp-I"/>
</dbReference>
<name>A0A6A6JUE0_WESOR</name>
<comment type="cofactor">
    <cofactor evidence="1 7">
        <name>heme</name>
        <dbReference type="ChEBI" id="CHEBI:30413"/>
    </cofactor>
</comment>
<gene>
    <name evidence="9" type="ORF">EI97DRAFT_447794</name>
</gene>
<keyword evidence="4 8" id="KW-0560">Oxidoreductase</keyword>
<dbReference type="PRINTS" id="PR00463">
    <property type="entry name" value="EP450I"/>
</dbReference>
<dbReference type="EMBL" id="ML986485">
    <property type="protein sequence ID" value="KAF2280231.1"/>
    <property type="molecule type" value="Genomic_DNA"/>
</dbReference>
<dbReference type="Pfam" id="PF00067">
    <property type="entry name" value="p450"/>
    <property type="match status" value="1"/>
</dbReference>
<dbReference type="PANTHER" id="PTHR24305">
    <property type="entry name" value="CYTOCHROME P450"/>
    <property type="match status" value="1"/>
</dbReference>
<evidence type="ECO:0000313" key="10">
    <source>
        <dbReference type="Proteomes" id="UP000800097"/>
    </source>
</evidence>
<evidence type="ECO:0000256" key="4">
    <source>
        <dbReference type="ARBA" id="ARBA00023002"/>
    </source>
</evidence>
<dbReference type="PANTHER" id="PTHR24305:SF157">
    <property type="entry name" value="N-ACETYLTRYPTOPHAN 6-HYDROXYLASE IVOC-RELATED"/>
    <property type="match status" value="1"/>
</dbReference>
<keyword evidence="5 7" id="KW-0408">Iron</keyword>
<keyword evidence="10" id="KW-1185">Reference proteome</keyword>
<evidence type="ECO:0000256" key="8">
    <source>
        <dbReference type="RuleBase" id="RU000461"/>
    </source>
</evidence>
<dbReference type="PROSITE" id="PS00086">
    <property type="entry name" value="CYTOCHROME_P450"/>
    <property type="match status" value="1"/>
</dbReference>